<evidence type="ECO:0000313" key="2">
    <source>
        <dbReference type="Proteomes" id="UP000612899"/>
    </source>
</evidence>
<name>A0A8J3Q710_9ACTN</name>
<dbReference type="EMBL" id="BONY01000016">
    <property type="protein sequence ID" value="GIH05026.1"/>
    <property type="molecule type" value="Genomic_DNA"/>
</dbReference>
<dbReference type="Proteomes" id="UP000612899">
    <property type="component" value="Unassembled WGS sequence"/>
</dbReference>
<dbReference type="PANTHER" id="PTHR39166">
    <property type="entry name" value="BLL1166 PROTEIN"/>
    <property type="match status" value="1"/>
</dbReference>
<sequence length="327" mass="36728">MIAAAATAFFAFLGFDKIHNQLKGLWNVSEQAVELSYNTLVLVVLIATIANLIYRLPERAAEHHRAIHSLTAFIRDAEDTVELADAGLVCLTTADLEKIRERYKGMTSSLPPSTDKEFLRSKKDYAAKRRSSAAINQTLMDNGGPNTTTDNRGRLIEILRLSHDRLELLHVVETAGNNLWITGGFIRNAVWDHLHGYRVSTPLDDIDVVYFDRDSKVDSHDSVLRLLRTNAPNIDWSLKNQAEMRDPWLPTPPPSLEDALRRFTDTATAVAVRSVDGSLEVLAPYGLEDLFNLVVRPTPGFDASTYNARIEKKNWAQTWPNLTIHRA</sequence>
<evidence type="ECO:0008006" key="3">
    <source>
        <dbReference type="Google" id="ProtNLM"/>
    </source>
</evidence>
<protein>
    <recommendedName>
        <fullName evidence="3">Nucleotidyltransferase family protein</fullName>
    </recommendedName>
</protein>
<dbReference type="AlphaFoldDB" id="A0A8J3Q710"/>
<proteinExistence type="predicted"/>
<dbReference type="Pfam" id="PF06042">
    <property type="entry name" value="NTP_transf_6"/>
    <property type="match status" value="1"/>
</dbReference>
<organism evidence="1 2">
    <name type="scientific">Rhizocola hellebori</name>
    <dbReference type="NCBI Taxonomy" id="1392758"/>
    <lineage>
        <taxon>Bacteria</taxon>
        <taxon>Bacillati</taxon>
        <taxon>Actinomycetota</taxon>
        <taxon>Actinomycetes</taxon>
        <taxon>Micromonosporales</taxon>
        <taxon>Micromonosporaceae</taxon>
        <taxon>Rhizocola</taxon>
    </lineage>
</organism>
<dbReference type="PANTHER" id="PTHR39166:SF1">
    <property type="entry name" value="BLL1166 PROTEIN"/>
    <property type="match status" value="1"/>
</dbReference>
<evidence type="ECO:0000313" key="1">
    <source>
        <dbReference type="EMBL" id="GIH05026.1"/>
    </source>
</evidence>
<gene>
    <name evidence="1" type="ORF">Rhe02_30930</name>
</gene>
<reference evidence="1" key="1">
    <citation type="submission" date="2021-01" db="EMBL/GenBank/DDBJ databases">
        <title>Whole genome shotgun sequence of Rhizocola hellebori NBRC 109834.</title>
        <authorList>
            <person name="Komaki H."/>
            <person name="Tamura T."/>
        </authorList>
    </citation>
    <scope>NUCLEOTIDE SEQUENCE</scope>
    <source>
        <strain evidence="1">NBRC 109834</strain>
    </source>
</reference>
<dbReference type="InterPro" id="IPR009267">
    <property type="entry name" value="NTP_transf_6"/>
</dbReference>
<keyword evidence="2" id="KW-1185">Reference proteome</keyword>
<comment type="caution">
    <text evidence="1">The sequence shown here is derived from an EMBL/GenBank/DDBJ whole genome shotgun (WGS) entry which is preliminary data.</text>
</comment>
<accession>A0A8J3Q710</accession>